<reference evidence="13 14" key="1">
    <citation type="submission" date="2016-10" db="EMBL/GenBank/DDBJ databases">
        <authorList>
            <person name="de Groot N.N."/>
        </authorList>
    </citation>
    <scope>NUCLEOTIDE SEQUENCE [LARGE SCALE GENOMIC DNA]</scope>
    <source>
        <strain evidence="13 14">CGMCC 4.6533</strain>
    </source>
</reference>
<dbReference type="PANTHER" id="PTHR24421:SF10">
    <property type="entry name" value="NITRATE_NITRITE SENSOR PROTEIN NARQ"/>
    <property type="match status" value="1"/>
</dbReference>
<dbReference type="OrthoDB" id="5241729at2"/>
<dbReference type="Gene3D" id="1.20.5.1930">
    <property type="match status" value="1"/>
</dbReference>
<evidence type="ECO:0000256" key="4">
    <source>
        <dbReference type="ARBA" id="ARBA00022679"/>
    </source>
</evidence>
<feature type="domain" description="Signal transduction histidine kinase subgroup 3 dimerisation and phosphoacceptor" evidence="11">
    <location>
        <begin position="135"/>
        <end position="201"/>
    </location>
</feature>
<keyword evidence="14" id="KW-1185">Reference proteome</keyword>
<evidence type="ECO:0000256" key="9">
    <source>
        <dbReference type="SAM" id="Phobius"/>
    </source>
</evidence>
<protein>
    <recommendedName>
        <fullName evidence="2">histidine kinase</fullName>
        <ecNumber evidence="2">2.7.13.3</ecNumber>
    </recommendedName>
</protein>
<name>A0A1G8TLR0_9ACTN</name>
<dbReference type="Pfam" id="PF07730">
    <property type="entry name" value="HisKA_3"/>
    <property type="match status" value="1"/>
</dbReference>
<evidence type="ECO:0000259" key="11">
    <source>
        <dbReference type="Pfam" id="PF07730"/>
    </source>
</evidence>
<dbReference type="InterPro" id="IPR036890">
    <property type="entry name" value="HATPase_C_sf"/>
</dbReference>
<accession>A0A1G8TLR0</accession>
<dbReference type="InterPro" id="IPR011712">
    <property type="entry name" value="Sig_transdc_His_kin_sub3_dim/P"/>
</dbReference>
<dbReference type="Proteomes" id="UP000199202">
    <property type="component" value="Unassembled WGS sequence"/>
</dbReference>
<feature type="domain" description="Putative sensor" evidence="12">
    <location>
        <begin position="2"/>
        <end position="107"/>
    </location>
</feature>
<comment type="catalytic activity">
    <reaction evidence="1">
        <text>ATP + protein L-histidine = ADP + protein N-phospho-L-histidine.</text>
        <dbReference type="EC" id="2.7.13.3"/>
    </reaction>
</comment>
<evidence type="ECO:0000256" key="2">
    <source>
        <dbReference type="ARBA" id="ARBA00012438"/>
    </source>
</evidence>
<dbReference type="GO" id="GO:0005524">
    <property type="term" value="F:ATP binding"/>
    <property type="evidence" value="ECO:0007669"/>
    <property type="project" value="UniProtKB-KW"/>
</dbReference>
<dbReference type="AlphaFoldDB" id="A0A1G8TLR0"/>
<feature type="domain" description="Histidine kinase/HSP90-like ATPase" evidence="10">
    <location>
        <begin position="241"/>
        <end position="326"/>
    </location>
</feature>
<dbReference type="STRING" id="633440.SAMN05421869_110222"/>
<dbReference type="CDD" id="cd16917">
    <property type="entry name" value="HATPase_UhpB-NarQ-NarX-like"/>
    <property type="match status" value="1"/>
</dbReference>
<evidence type="ECO:0000256" key="3">
    <source>
        <dbReference type="ARBA" id="ARBA00022553"/>
    </source>
</evidence>
<keyword evidence="5" id="KW-0547">Nucleotide-binding</keyword>
<dbReference type="GO" id="GO:0000155">
    <property type="term" value="F:phosphorelay sensor kinase activity"/>
    <property type="evidence" value="ECO:0007669"/>
    <property type="project" value="InterPro"/>
</dbReference>
<dbReference type="SUPFAM" id="SSF55874">
    <property type="entry name" value="ATPase domain of HSP90 chaperone/DNA topoisomerase II/histidine kinase"/>
    <property type="match status" value="1"/>
</dbReference>
<sequence length="331" mass="35148">MGLRAWVTARLRARRTWQELAYALLGATLLWPVELAVVAGSLMLAGATLFGPVIVLVAPGASVPAGETLWRSGWIWVTPLVGVGVVVASAYLVGVVAGLRGLLARTLMGPYEGEQRLHEVTSSRVRLVERFEADKRRIERDLHDGAQQRLLTLSLRLGMARQLLSPAEGELRELIEGAHEESKLVLQELRDLVQGIHPRVLTDRGIAAAIAELAGTSVVPVKTALGPLASGLRFADPVESAVYFTFSEALANANRHSQAELIVVEAGHDGERLTVTIRDDGVGGAESAVGGTGLQGLADRADILGGRLLVSSPPGGPTELRLEVPCRPCAS</sequence>
<keyword evidence="7" id="KW-0067">ATP-binding</keyword>
<feature type="transmembrane region" description="Helical" evidence="9">
    <location>
        <begin position="74"/>
        <end position="99"/>
    </location>
</feature>
<keyword evidence="8" id="KW-0902">Two-component regulatory system</keyword>
<dbReference type="Pfam" id="PF02518">
    <property type="entry name" value="HATPase_c"/>
    <property type="match status" value="1"/>
</dbReference>
<dbReference type="EMBL" id="FNDJ01000010">
    <property type="protein sequence ID" value="SDJ42489.1"/>
    <property type="molecule type" value="Genomic_DNA"/>
</dbReference>
<organism evidence="13 14">
    <name type="scientific">Nonomuraea jiangxiensis</name>
    <dbReference type="NCBI Taxonomy" id="633440"/>
    <lineage>
        <taxon>Bacteria</taxon>
        <taxon>Bacillati</taxon>
        <taxon>Actinomycetota</taxon>
        <taxon>Actinomycetes</taxon>
        <taxon>Streptosporangiales</taxon>
        <taxon>Streptosporangiaceae</taxon>
        <taxon>Nonomuraea</taxon>
    </lineage>
</organism>
<keyword evidence="6 13" id="KW-0418">Kinase</keyword>
<evidence type="ECO:0000259" key="12">
    <source>
        <dbReference type="Pfam" id="PF13796"/>
    </source>
</evidence>
<evidence type="ECO:0000313" key="13">
    <source>
        <dbReference type="EMBL" id="SDJ42489.1"/>
    </source>
</evidence>
<dbReference type="InterPro" id="IPR050482">
    <property type="entry name" value="Sensor_HK_TwoCompSys"/>
</dbReference>
<feature type="transmembrane region" description="Helical" evidence="9">
    <location>
        <begin position="21"/>
        <end position="54"/>
    </location>
</feature>
<keyword evidence="4" id="KW-0808">Transferase</keyword>
<keyword evidence="9" id="KW-0472">Membrane</keyword>
<dbReference type="InterPro" id="IPR025828">
    <property type="entry name" value="Put_sensor_dom"/>
</dbReference>
<evidence type="ECO:0000259" key="10">
    <source>
        <dbReference type="Pfam" id="PF02518"/>
    </source>
</evidence>
<evidence type="ECO:0000256" key="5">
    <source>
        <dbReference type="ARBA" id="ARBA00022741"/>
    </source>
</evidence>
<dbReference type="Gene3D" id="3.30.565.10">
    <property type="entry name" value="Histidine kinase-like ATPase, C-terminal domain"/>
    <property type="match status" value="1"/>
</dbReference>
<dbReference type="InterPro" id="IPR003594">
    <property type="entry name" value="HATPase_dom"/>
</dbReference>
<evidence type="ECO:0000256" key="6">
    <source>
        <dbReference type="ARBA" id="ARBA00022777"/>
    </source>
</evidence>
<dbReference type="EC" id="2.7.13.3" evidence="2"/>
<keyword evidence="3" id="KW-0597">Phosphoprotein</keyword>
<dbReference type="Pfam" id="PF13796">
    <property type="entry name" value="Sensor"/>
    <property type="match status" value="1"/>
</dbReference>
<dbReference type="GO" id="GO:0016020">
    <property type="term" value="C:membrane"/>
    <property type="evidence" value="ECO:0007669"/>
    <property type="project" value="InterPro"/>
</dbReference>
<dbReference type="PANTHER" id="PTHR24421">
    <property type="entry name" value="NITRATE/NITRITE SENSOR PROTEIN NARX-RELATED"/>
    <property type="match status" value="1"/>
</dbReference>
<gene>
    <name evidence="13" type="ORF">SAMN05421869_110222</name>
</gene>
<keyword evidence="9" id="KW-1133">Transmembrane helix</keyword>
<evidence type="ECO:0000256" key="1">
    <source>
        <dbReference type="ARBA" id="ARBA00000085"/>
    </source>
</evidence>
<dbReference type="GO" id="GO:0046983">
    <property type="term" value="F:protein dimerization activity"/>
    <property type="evidence" value="ECO:0007669"/>
    <property type="project" value="InterPro"/>
</dbReference>
<evidence type="ECO:0000256" key="7">
    <source>
        <dbReference type="ARBA" id="ARBA00022840"/>
    </source>
</evidence>
<keyword evidence="9" id="KW-0812">Transmembrane</keyword>
<proteinExistence type="predicted"/>
<evidence type="ECO:0000313" key="14">
    <source>
        <dbReference type="Proteomes" id="UP000199202"/>
    </source>
</evidence>
<evidence type="ECO:0000256" key="8">
    <source>
        <dbReference type="ARBA" id="ARBA00023012"/>
    </source>
</evidence>